<evidence type="ECO:0000313" key="6">
    <source>
        <dbReference type="EMBL" id="TFK82793.1"/>
    </source>
</evidence>
<accession>A0A5C3PAD9</accession>
<dbReference type="GO" id="GO:0043495">
    <property type="term" value="F:protein-membrane adaptor activity"/>
    <property type="evidence" value="ECO:0007669"/>
    <property type="project" value="TreeGrafter"/>
</dbReference>
<keyword evidence="3" id="KW-1133">Transmembrane helix</keyword>
<evidence type="ECO:0000313" key="7">
    <source>
        <dbReference type="Proteomes" id="UP000308197"/>
    </source>
</evidence>
<dbReference type="GO" id="GO:0034993">
    <property type="term" value="C:meiotic nuclear membrane microtubule tethering complex"/>
    <property type="evidence" value="ECO:0007669"/>
    <property type="project" value="TreeGrafter"/>
</dbReference>
<feature type="non-terminal residue" evidence="6">
    <location>
        <position position="1"/>
    </location>
</feature>
<evidence type="ECO:0000256" key="1">
    <source>
        <dbReference type="ARBA" id="ARBA00004370"/>
    </source>
</evidence>
<dbReference type="EMBL" id="ML211450">
    <property type="protein sequence ID" value="TFK82793.1"/>
    <property type="molecule type" value="Genomic_DNA"/>
</dbReference>
<dbReference type="Proteomes" id="UP000308197">
    <property type="component" value="Unassembled WGS sequence"/>
</dbReference>
<keyword evidence="4" id="KW-0472">Membrane</keyword>
<keyword evidence="7" id="KW-1185">Reference proteome</keyword>
<dbReference type="Gene3D" id="2.60.120.260">
    <property type="entry name" value="Galactose-binding domain-like"/>
    <property type="match status" value="1"/>
</dbReference>
<evidence type="ECO:0000256" key="4">
    <source>
        <dbReference type="ARBA" id="ARBA00023136"/>
    </source>
</evidence>
<protein>
    <recommendedName>
        <fullName evidence="5">SUN domain-containing protein</fullName>
    </recommendedName>
</protein>
<dbReference type="InterPro" id="IPR045119">
    <property type="entry name" value="SUN1-5"/>
</dbReference>
<proteinExistence type="predicted"/>
<feature type="domain" description="SUN" evidence="5">
    <location>
        <begin position="1"/>
        <end position="186"/>
    </location>
</feature>
<dbReference type="InterPro" id="IPR012919">
    <property type="entry name" value="SUN_dom"/>
</dbReference>
<evidence type="ECO:0000256" key="3">
    <source>
        <dbReference type="ARBA" id="ARBA00022989"/>
    </source>
</evidence>
<evidence type="ECO:0000259" key="5">
    <source>
        <dbReference type="PROSITE" id="PS51469"/>
    </source>
</evidence>
<gene>
    <name evidence="6" type="ORF">K466DRAFT_446041</name>
</gene>
<dbReference type="InParanoid" id="A0A5C3PAD9"/>
<organism evidence="6 7">
    <name type="scientific">Polyporus arcularius HHB13444</name>
    <dbReference type="NCBI Taxonomy" id="1314778"/>
    <lineage>
        <taxon>Eukaryota</taxon>
        <taxon>Fungi</taxon>
        <taxon>Dikarya</taxon>
        <taxon>Basidiomycota</taxon>
        <taxon>Agaricomycotina</taxon>
        <taxon>Agaricomycetes</taxon>
        <taxon>Polyporales</taxon>
        <taxon>Polyporaceae</taxon>
        <taxon>Polyporus</taxon>
    </lineage>
</organism>
<name>A0A5C3PAD9_9APHY</name>
<dbReference type="PROSITE" id="PS51469">
    <property type="entry name" value="SUN"/>
    <property type="match status" value="1"/>
</dbReference>
<dbReference type="AlphaFoldDB" id="A0A5C3PAD9"/>
<reference evidence="6 7" key="1">
    <citation type="journal article" date="2019" name="Nat. Ecol. Evol.">
        <title>Megaphylogeny resolves global patterns of mushroom evolution.</title>
        <authorList>
            <person name="Varga T."/>
            <person name="Krizsan K."/>
            <person name="Foldi C."/>
            <person name="Dima B."/>
            <person name="Sanchez-Garcia M."/>
            <person name="Sanchez-Ramirez S."/>
            <person name="Szollosi G.J."/>
            <person name="Szarkandi J.G."/>
            <person name="Papp V."/>
            <person name="Albert L."/>
            <person name="Andreopoulos W."/>
            <person name="Angelini C."/>
            <person name="Antonin V."/>
            <person name="Barry K.W."/>
            <person name="Bougher N.L."/>
            <person name="Buchanan P."/>
            <person name="Buyck B."/>
            <person name="Bense V."/>
            <person name="Catcheside P."/>
            <person name="Chovatia M."/>
            <person name="Cooper J."/>
            <person name="Damon W."/>
            <person name="Desjardin D."/>
            <person name="Finy P."/>
            <person name="Geml J."/>
            <person name="Haridas S."/>
            <person name="Hughes K."/>
            <person name="Justo A."/>
            <person name="Karasinski D."/>
            <person name="Kautmanova I."/>
            <person name="Kiss B."/>
            <person name="Kocsube S."/>
            <person name="Kotiranta H."/>
            <person name="LaButti K.M."/>
            <person name="Lechner B.E."/>
            <person name="Liimatainen K."/>
            <person name="Lipzen A."/>
            <person name="Lukacs Z."/>
            <person name="Mihaltcheva S."/>
            <person name="Morgado L.N."/>
            <person name="Niskanen T."/>
            <person name="Noordeloos M.E."/>
            <person name="Ohm R.A."/>
            <person name="Ortiz-Santana B."/>
            <person name="Ovrebo C."/>
            <person name="Racz N."/>
            <person name="Riley R."/>
            <person name="Savchenko A."/>
            <person name="Shiryaev A."/>
            <person name="Soop K."/>
            <person name="Spirin V."/>
            <person name="Szebenyi C."/>
            <person name="Tomsovsky M."/>
            <person name="Tulloss R.E."/>
            <person name="Uehling J."/>
            <person name="Grigoriev I.V."/>
            <person name="Vagvolgyi C."/>
            <person name="Papp T."/>
            <person name="Martin F.M."/>
            <person name="Miettinen O."/>
            <person name="Hibbett D.S."/>
            <person name="Nagy L.G."/>
        </authorList>
    </citation>
    <scope>NUCLEOTIDE SEQUENCE [LARGE SCALE GENOMIC DNA]</scope>
    <source>
        <strain evidence="6 7">HHB13444</strain>
    </source>
</reference>
<evidence type="ECO:0000256" key="2">
    <source>
        <dbReference type="ARBA" id="ARBA00022692"/>
    </source>
</evidence>
<comment type="subcellular location">
    <subcellularLocation>
        <location evidence="1">Membrane</location>
    </subcellularLocation>
</comment>
<sequence length="186" mass="20080">IGRRDFALHAVGGIIFSDLTSVAHPSSSAYPPDTAISDDFRLTGCWRVPGSHLQIGVVLSETIYPSHFTIDHVPRLLAHNIHEAPRKVILWGVVDGSPNQATYSHLHDSLASLAVFNRSGPPMHAGYTFVPLAVSEYDPSTGPHVQTFPVHPKVVESGIDIGLVVLDVLGNWGADATELCRLRVHG</sequence>
<dbReference type="PANTHER" id="PTHR12911">
    <property type="entry name" value="SAD1/UNC-84-LIKE PROTEIN-RELATED"/>
    <property type="match status" value="1"/>
</dbReference>
<keyword evidence="2" id="KW-0812">Transmembrane</keyword>
<dbReference type="PANTHER" id="PTHR12911:SF8">
    <property type="entry name" value="KLAROID PROTEIN-RELATED"/>
    <property type="match status" value="1"/>
</dbReference>
<feature type="non-terminal residue" evidence="6">
    <location>
        <position position="186"/>
    </location>
</feature>
<dbReference type="Pfam" id="PF07738">
    <property type="entry name" value="Sad1_UNC"/>
    <property type="match status" value="1"/>
</dbReference>